<sequence>MKNIVFLLILQGFLAVSCTERSSKDDLTLVYLESILKKPPLISQRYIILSDYSCLPCREAIYQEIEDKSSQ</sequence>
<name>A0A1H3UEB7_9BACT</name>
<evidence type="ECO:0008006" key="3">
    <source>
        <dbReference type="Google" id="ProtNLM"/>
    </source>
</evidence>
<protein>
    <recommendedName>
        <fullName evidence="3">Lipoprotein</fullName>
    </recommendedName>
</protein>
<dbReference type="Proteomes" id="UP000199663">
    <property type="component" value="Unassembled WGS sequence"/>
</dbReference>
<evidence type="ECO:0000313" key="2">
    <source>
        <dbReference type="Proteomes" id="UP000199663"/>
    </source>
</evidence>
<proteinExistence type="predicted"/>
<comment type="caution">
    <text evidence="1">The sequence shown here is derived from an EMBL/GenBank/DDBJ whole genome shotgun (WGS) entry which is preliminary data.</text>
</comment>
<evidence type="ECO:0000313" key="1">
    <source>
        <dbReference type="EMBL" id="SDZ59999.1"/>
    </source>
</evidence>
<dbReference type="RefSeq" id="WP_217631482.1">
    <property type="nucleotide sequence ID" value="NZ_FNQC01000054.1"/>
</dbReference>
<reference evidence="1 2" key="1">
    <citation type="submission" date="2016-10" db="EMBL/GenBank/DDBJ databases">
        <authorList>
            <person name="Varghese N."/>
            <person name="Submissions S."/>
        </authorList>
    </citation>
    <scope>NUCLEOTIDE SEQUENCE [LARGE SCALE GENOMIC DNA]</scope>
    <source>
        <strain evidence="1 2">DSM 17997</strain>
    </source>
</reference>
<organism evidence="1 2">
    <name type="scientific">Rhodonellum ikkaensis</name>
    <dbReference type="NCBI Taxonomy" id="336829"/>
    <lineage>
        <taxon>Bacteria</taxon>
        <taxon>Pseudomonadati</taxon>
        <taxon>Bacteroidota</taxon>
        <taxon>Cytophagia</taxon>
        <taxon>Cytophagales</taxon>
        <taxon>Cytophagaceae</taxon>
        <taxon>Rhodonellum</taxon>
    </lineage>
</organism>
<feature type="non-terminal residue" evidence="1">
    <location>
        <position position="71"/>
    </location>
</feature>
<dbReference type="PROSITE" id="PS51257">
    <property type="entry name" value="PROKAR_LIPOPROTEIN"/>
    <property type="match status" value="1"/>
</dbReference>
<accession>A0A1H3UEB7</accession>
<keyword evidence="2" id="KW-1185">Reference proteome</keyword>
<dbReference type="EMBL" id="FNQC01000054">
    <property type="protein sequence ID" value="SDZ59999.1"/>
    <property type="molecule type" value="Genomic_DNA"/>
</dbReference>
<gene>
    <name evidence="1" type="ORF">SAMN05444412_1541</name>
</gene>